<evidence type="ECO:0000313" key="8">
    <source>
        <dbReference type="EMBL" id="PDZ94415.1"/>
    </source>
</evidence>
<dbReference type="Gene3D" id="3.30.160.60">
    <property type="entry name" value="Classic Zinc Finger"/>
    <property type="match status" value="1"/>
</dbReference>
<comment type="function">
    <text evidence="7">Functions as a peptidoglycan terminase that cleaves nascent peptidoglycan strands endolytically to terminate their elongation.</text>
</comment>
<dbReference type="Proteomes" id="UP000219922">
    <property type="component" value="Unassembled WGS sequence"/>
</dbReference>
<keyword evidence="2 7" id="KW-0812">Transmembrane</keyword>
<evidence type="ECO:0000256" key="1">
    <source>
        <dbReference type="ARBA" id="ARBA00022475"/>
    </source>
</evidence>
<keyword evidence="4 7" id="KW-0472">Membrane</keyword>
<dbReference type="HAMAP" id="MF_02065">
    <property type="entry name" value="MltG"/>
    <property type="match status" value="1"/>
</dbReference>
<keyword evidence="3 7" id="KW-1133">Transmembrane helix</keyword>
<dbReference type="AlphaFoldDB" id="A0A9X6XV37"/>
<dbReference type="GO" id="GO:0008932">
    <property type="term" value="F:lytic endotransglycosylase activity"/>
    <property type="evidence" value="ECO:0007669"/>
    <property type="project" value="UniProtKB-UniRule"/>
</dbReference>
<dbReference type="PANTHER" id="PTHR30518">
    <property type="entry name" value="ENDOLYTIC MUREIN TRANSGLYCOSYLASE"/>
    <property type="match status" value="1"/>
</dbReference>
<dbReference type="CDD" id="cd08010">
    <property type="entry name" value="MltG_like"/>
    <property type="match status" value="1"/>
</dbReference>
<dbReference type="Pfam" id="PF02618">
    <property type="entry name" value="YceG"/>
    <property type="match status" value="1"/>
</dbReference>
<evidence type="ECO:0000313" key="9">
    <source>
        <dbReference type="Proteomes" id="UP000219922"/>
    </source>
</evidence>
<dbReference type="GO" id="GO:0009252">
    <property type="term" value="P:peptidoglycan biosynthetic process"/>
    <property type="evidence" value="ECO:0007669"/>
    <property type="project" value="UniProtKB-UniRule"/>
</dbReference>
<protein>
    <recommendedName>
        <fullName evidence="7">Endolytic murein transglycosylase</fullName>
        <ecNumber evidence="7">4.2.2.29</ecNumber>
    </recommendedName>
    <alternativeName>
        <fullName evidence="7">Peptidoglycan lytic transglycosylase</fullName>
    </alternativeName>
    <alternativeName>
        <fullName evidence="7">Peptidoglycan polymerization terminase</fullName>
    </alternativeName>
</protein>
<accession>A0A9X6XV37</accession>
<proteinExistence type="inferred from homology"/>
<comment type="similarity">
    <text evidence="7">Belongs to the transglycosylase MltG family.</text>
</comment>
<name>A0A9X6XV37_BACCE</name>
<evidence type="ECO:0000256" key="4">
    <source>
        <dbReference type="ARBA" id="ARBA00023136"/>
    </source>
</evidence>
<keyword evidence="5 7" id="KW-0456">Lyase</keyword>
<dbReference type="PANTHER" id="PTHR30518:SF2">
    <property type="entry name" value="ENDOLYTIC MUREIN TRANSGLYCOSYLASE"/>
    <property type="match status" value="1"/>
</dbReference>
<evidence type="ECO:0000256" key="2">
    <source>
        <dbReference type="ARBA" id="ARBA00022692"/>
    </source>
</evidence>
<evidence type="ECO:0000256" key="7">
    <source>
        <dbReference type="HAMAP-Rule" id="MF_02065"/>
    </source>
</evidence>
<comment type="caution">
    <text evidence="8">The sequence shown here is derived from an EMBL/GenBank/DDBJ whole genome shotgun (WGS) entry which is preliminary data.</text>
</comment>
<evidence type="ECO:0000256" key="6">
    <source>
        <dbReference type="ARBA" id="ARBA00023316"/>
    </source>
</evidence>
<feature type="site" description="Important for catalytic activity" evidence="7">
    <location>
        <position position="239"/>
    </location>
</feature>
<dbReference type="GO" id="GO:0005886">
    <property type="term" value="C:plasma membrane"/>
    <property type="evidence" value="ECO:0007669"/>
    <property type="project" value="UniProtKB-SubCell"/>
</dbReference>
<comment type="subcellular location">
    <subcellularLocation>
        <location evidence="7">Cell membrane</location>
        <topology evidence="7">Single-pass membrane protein</topology>
    </subcellularLocation>
</comment>
<dbReference type="RefSeq" id="WP_098007024.1">
    <property type="nucleotide sequence ID" value="NZ_NVMX01000195.1"/>
</dbReference>
<dbReference type="EMBL" id="NVMX01000195">
    <property type="protein sequence ID" value="PDZ94415.1"/>
    <property type="molecule type" value="Genomic_DNA"/>
</dbReference>
<evidence type="ECO:0000256" key="5">
    <source>
        <dbReference type="ARBA" id="ARBA00023239"/>
    </source>
</evidence>
<feature type="transmembrane region" description="Helical" evidence="7">
    <location>
        <begin position="16"/>
        <end position="39"/>
    </location>
</feature>
<dbReference type="GO" id="GO:0071555">
    <property type="term" value="P:cell wall organization"/>
    <property type="evidence" value="ECO:0007669"/>
    <property type="project" value="UniProtKB-KW"/>
</dbReference>
<organism evidence="8 9">
    <name type="scientific">Bacillus cereus</name>
    <dbReference type="NCBI Taxonomy" id="1396"/>
    <lineage>
        <taxon>Bacteria</taxon>
        <taxon>Bacillati</taxon>
        <taxon>Bacillota</taxon>
        <taxon>Bacilli</taxon>
        <taxon>Bacillales</taxon>
        <taxon>Bacillaceae</taxon>
        <taxon>Bacillus</taxon>
        <taxon>Bacillus cereus group</taxon>
    </lineage>
</organism>
<gene>
    <name evidence="7" type="primary">mltG</name>
    <name evidence="8" type="ORF">CON36_33920</name>
</gene>
<keyword evidence="1 7" id="KW-1003">Cell membrane</keyword>
<dbReference type="Gene3D" id="3.30.1490.480">
    <property type="entry name" value="Endolytic murein transglycosylase"/>
    <property type="match status" value="2"/>
</dbReference>
<comment type="catalytic activity">
    <reaction evidence="7">
        <text>a peptidoglycan chain = a peptidoglycan chain with N-acetyl-1,6-anhydromuramyl-[peptide] at the reducing end + a peptidoglycan chain with N-acetylglucosamine at the non-reducing end.</text>
        <dbReference type="EC" id="4.2.2.29"/>
    </reaction>
</comment>
<dbReference type="NCBIfam" id="TIGR00247">
    <property type="entry name" value="endolytic transglycosylase MltG"/>
    <property type="match status" value="1"/>
</dbReference>
<reference evidence="8 9" key="1">
    <citation type="submission" date="2017-09" db="EMBL/GenBank/DDBJ databases">
        <title>Large-scale bioinformatics analysis of Bacillus genomes uncovers conserved roles of natural products in bacterial physiology.</title>
        <authorList>
            <consortium name="Agbiome Team Llc"/>
            <person name="Bleich R.M."/>
            <person name="Grubbs K.J."/>
            <person name="Santa Maria K.C."/>
            <person name="Allen S.E."/>
            <person name="Farag S."/>
            <person name="Shank E.A."/>
            <person name="Bowers A."/>
        </authorList>
    </citation>
    <scope>NUCLEOTIDE SEQUENCE [LARGE SCALE GENOMIC DNA]</scope>
    <source>
        <strain evidence="8 9">AFS092789</strain>
    </source>
</reference>
<dbReference type="EC" id="4.2.2.29" evidence="7"/>
<dbReference type="InterPro" id="IPR003770">
    <property type="entry name" value="MLTG-like"/>
</dbReference>
<sequence length="357" mass="41383">MEENQFVSKPKKKRTLLRVLGIIIGLLLVLCLSLGFYVFKCLQPYTNVKKEIVVDIPMNSSLKTISEVLEKDGVIRNSKVFYYYARYHKETDLRAGKYQLSSDMELDEIIGKIKEGKTMEDKSKFTIPEGYTTRQIADLLEKKGLTTKKEFMKAVNYGKYPEIWYLKHVPNKPLVKYKLEGFLFPKTYTVKEGATAEEIVKVMLEQTAEEFPKEWINELAKNHISFYDAMIVASIVEREAASDNERSRIAGVYYNRLKKGMKLQADATIQYVMDKQKSRLLYKDLKLNTQYNTYMYKGLPPGPISNSGIASIKAAVFPEKHDYLYYVTKKDGSGEHYFSKTYELHEHNIRLSKQNPK</sequence>
<keyword evidence="6 7" id="KW-0961">Cell wall biogenesis/degradation</keyword>
<evidence type="ECO:0000256" key="3">
    <source>
        <dbReference type="ARBA" id="ARBA00022989"/>
    </source>
</evidence>